<accession>A0A250XLD7</accession>
<feature type="compositionally biased region" description="Acidic residues" evidence="5">
    <location>
        <begin position="602"/>
        <end position="614"/>
    </location>
</feature>
<keyword evidence="2" id="KW-0256">Endoplasmic reticulum</keyword>
<evidence type="ECO:0000256" key="4">
    <source>
        <dbReference type="ARBA" id="ARBA00023186"/>
    </source>
</evidence>
<organism evidence="7 8">
    <name type="scientific">Chlamydomonas eustigma</name>
    <dbReference type="NCBI Taxonomy" id="1157962"/>
    <lineage>
        <taxon>Eukaryota</taxon>
        <taxon>Viridiplantae</taxon>
        <taxon>Chlorophyta</taxon>
        <taxon>core chlorophytes</taxon>
        <taxon>Chlorophyceae</taxon>
        <taxon>CS clade</taxon>
        <taxon>Chlamydomonadales</taxon>
        <taxon>Chlamydomonadaceae</taxon>
        <taxon>Chlamydomonas</taxon>
    </lineage>
</organism>
<dbReference type="GO" id="GO:0140662">
    <property type="term" value="F:ATP-dependent protein folding chaperone"/>
    <property type="evidence" value="ECO:0007669"/>
    <property type="project" value="InterPro"/>
</dbReference>
<gene>
    <name evidence="7" type="ORF">CEUSTIGMA_g11127.t1</name>
</gene>
<keyword evidence="6" id="KW-0732">Signal</keyword>
<dbReference type="Gene3D" id="3.90.640.10">
    <property type="entry name" value="Actin, Chain A, domain 4"/>
    <property type="match status" value="1"/>
</dbReference>
<feature type="signal peptide" evidence="6">
    <location>
        <begin position="1"/>
        <end position="21"/>
    </location>
</feature>
<protein>
    <submittedName>
        <fullName evidence="7">Uncharacterized protein</fullName>
    </submittedName>
</protein>
<dbReference type="SUPFAM" id="SSF100934">
    <property type="entry name" value="Heat shock protein 70kD (HSP70), C-terminal subdomain"/>
    <property type="match status" value="1"/>
</dbReference>
<reference evidence="7 8" key="1">
    <citation type="submission" date="2017-08" db="EMBL/GenBank/DDBJ databases">
        <title>Acidophilic green algal genome provides insights into adaptation to an acidic environment.</title>
        <authorList>
            <person name="Hirooka S."/>
            <person name="Hirose Y."/>
            <person name="Kanesaki Y."/>
            <person name="Higuchi S."/>
            <person name="Fujiwara T."/>
            <person name="Onuma R."/>
            <person name="Era A."/>
            <person name="Ohbayashi R."/>
            <person name="Uzuka A."/>
            <person name="Nozaki H."/>
            <person name="Yoshikawa H."/>
            <person name="Miyagishima S.Y."/>
        </authorList>
    </citation>
    <scope>NUCLEOTIDE SEQUENCE [LARGE SCALE GENOMIC DNA]</scope>
    <source>
        <strain evidence="7 8">NIES-2499</strain>
    </source>
</reference>
<dbReference type="InterPro" id="IPR029048">
    <property type="entry name" value="HSP70_C_sf"/>
</dbReference>
<dbReference type="STRING" id="1157962.A0A250XLD7"/>
<keyword evidence="4" id="KW-0143">Chaperone</keyword>
<keyword evidence="1" id="KW-0547">Nucleotide-binding</keyword>
<dbReference type="Pfam" id="PF00012">
    <property type="entry name" value="HSP70"/>
    <property type="match status" value="1"/>
</dbReference>
<dbReference type="FunFam" id="1.20.1270.10:FF:000002">
    <property type="entry name" value="Heat shock 70 kDa protein 4"/>
    <property type="match status" value="1"/>
</dbReference>
<dbReference type="InterPro" id="IPR029047">
    <property type="entry name" value="HSP70_peptide-bd_sf"/>
</dbReference>
<comment type="caution">
    <text evidence="7">The sequence shown here is derived from an EMBL/GenBank/DDBJ whole genome shotgun (WGS) entry which is preliminary data.</text>
</comment>
<dbReference type="EMBL" id="BEGY01000105">
    <property type="protein sequence ID" value="GAX83702.1"/>
    <property type="molecule type" value="Genomic_DNA"/>
</dbReference>
<feature type="compositionally biased region" description="Basic and acidic residues" evidence="5">
    <location>
        <begin position="931"/>
        <end position="1064"/>
    </location>
</feature>
<dbReference type="PRINTS" id="PR00301">
    <property type="entry name" value="HEATSHOCK70"/>
</dbReference>
<dbReference type="GO" id="GO:0034663">
    <property type="term" value="C:endoplasmic reticulum chaperone complex"/>
    <property type="evidence" value="ECO:0007669"/>
    <property type="project" value="TreeGrafter"/>
</dbReference>
<evidence type="ECO:0000256" key="6">
    <source>
        <dbReference type="SAM" id="SignalP"/>
    </source>
</evidence>
<feature type="compositionally biased region" description="Basic and acidic residues" evidence="5">
    <location>
        <begin position="656"/>
        <end position="667"/>
    </location>
</feature>
<dbReference type="CDD" id="cd10230">
    <property type="entry name" value="ASKHA_NBD_HSP70_HYOU1"/>
    <property type="match status" value="1"/>
</dbReference>
<evidence type="ECO:0000256" key="1">
    <source>
        <dbReference type="ARBA" id="ARBA00022741"/>
    </source>
</evidence>
<dbReference type="AlphaFoldDB" id="A0A250XLD7"/>
<dbReference type="Gene3D" id="3.30.420.40">
    <property type="match status" value="2"/>
</dbReference>
<evidence type="ECO:0000256" key="5">
    <source>
        <dbReference type="SAM" id="MobiDB-lite"/>
    </source>
</evidence>
<evidence type="ECO:0000256" key="3">
    <source>
        <dbReference type="ARBA" id="ARBA00022840"/>
    </source>
</evidence>
<sequence>MLRHTILAALSLFSLILLSNGSMMAVDLGSEYLKVSLIKPGKTPIAVVVNEMSKRKTPALVGFVGEERLLGEEAFSFSVRYPETTFYRSRDMLGRAADHPTLSKVVTEHGLPYKIVPHPNRSVACVHVKEGVIHSAEELVGSILQYAKEIAETQSGGPVPDVVIAVPAFFGQAQRQALMEAANLAGLHVMGLINTHTAAALQYGIERDFSNRTQNIILYDMGSGSTEVALIRYSSYPSKDGGKNSRISQMEVRDVDWDHELGSNLLDMVLAKHFTAEFASKHNLDLPTIFGNAKAVAKMKRQVRRTKEILSANNAAPMSVEEFLDGKDFQSSITREAFEGLATDFFQKAAAPLLRIIERNGLKPEDIDGVELVGGGSRVPRLQVVLSEALGGRNLDRHLDADEAVVLGASLFAANLSTTFRLRKFGMADLSMYGVLMTVDEIQQAATLGNSDAGAEAAVTLGSQRNLLPYMKKLPIKRVVHLSNVTGSPIKISLSYNASTHHGLPPGVDEPRLAAFEISGVEKAIERYNSSGTVDLRFEADFGGVLKFDKAEAVVEYEVMEEKIVTVKAEDENSTDSNTTDTKVEGDAAPTESTKDDAKEDSAEDPVAPEDGSEDSAASSEDSPEEAHEGFNTDKEGGEVGSEKSEEEGETMSGKSDGEEIPEKASSGEEATATNDTKHKTTIKRIMVPKKKIAKVPLTVTGLGWLHPRLAGEDFAVSKATMAGWLRAQTLKRETAAAKNDLESYIISTRESLETDEGLIKVTTEEQRSKFTEQLTAMEDWLYMDGEAEGGSEFRNKLKELKEVGDPMKSRAQEYDARPKVLAHVKNDVDLKLKTANAWADSKPWINETEREEVVKQLEGFLVFVSEKEAAQVSKQDHEEPAYLVNDIAIEFDKVIKNFNKVNNKKKPKPPPEPQSTNSTNSTEDGADPQDSGKAEGAEEHEPSGDSKNADAKRKAEDMKKKNEEAKKKAEDLKKEQEAKKKAEDAKKKEEAKKKAEEAKKKTEELKKKEELRKKVEEAKKKEDAKKKAEEAKKKEAAKKAAEELKKKAEAKKKEDAKKRSSEL</sequence>
<dbReference type="InterPro" id="IPR043129">
    <property type="entry name" value="ATPase_NBD"/>
</dbReference>
<feature type="compositionally biased region" description="Basic and acidic residues" evidence="5">
    <location>
        <begin position="625"/>
        <end position="644"/>
    </location>
</feature>
<keyword evidence="3" id="KW-0067">ATP-binding</keyword>
<keyword evidence="8" id="KW-1185">Reference proteome</keyword>
<dbReference type="SUPFAM" id="SSF53067">
    <property type="entry name" value="Actin-like ATPase domain"/>
    <property type="match status" value="2"/>
</dbReference>
<dbReference type="PANTHER" id="PTHR45639">
    <property type="entry name" value="HSC70CB, ISOFORM G-RELATED"/>
    <property type="match status" value="1"/>
</dbReference>
<feature type="region of interest" description="Disordered" evidence="5">
    <location>
        <begin position="902"/>
        <end position="1064"/>
    </location>
</feature>
<dbReference type="Proteomes" id="UP000232323">
    <property type="component" value="Unassembled WGS sequence"/>
</dbReference>
<evidence type="ECO:0000256" key="2">
    <source>
        <dbReference type="ARBA" id="ARBA00022824"/>
    </source>
</evidence>
<dbReference type="Gene3D" id="2.60.34.10">
    <property type="entry name" value="Substrate Binding Domain Of DNAk, Chain A, domain 1"/>
    <property type="match status" value="1"/>
</dbReference>
<feature type="region of interest" description="Disordered" evidence="5">
    <location>
        <begin position="568"/>
        <end position="681"/>
    </location>
</feature>
<dbReference type="GO" id="GO:0005524">
    <property type="term" value="F:ATP binding"/>
    <property type="evidence" value="ECO:0007669"/>
    <property type="project" value="UniProtKB-KW"/>
</dbReference>
<feature type="compositionally biased region" description="Polar residues" evidence="5">
    <location>
        <begin position="915"/>
        <end position="924"/>
    </location>
</feature>
<dbReference type="OrthoDB" id="10262720at2759"/>
<dbReference type="PANTHER" id="PTHR45639:SF3">
    <property type="entry name" value="HYPOXIA UP-REGULATED PROTEIN 1"/>
    <property type="match status" value="1"/>
</dbReference>
<dbReference type="GO" id="GO:0030968">
    <property type="term" value="P:endoplasmic reticulum unfolded protein response"/>
    <property type="evidence" value="ECO:0007669"/>
    <property type="project" value="TreeGrafter"/>
</dbReference>
<dbReference type="InterPro" id="IPR013126">
    <property type="entry name" value="Hsp_70_fam"/>
</dbReference>
<dbReference type="Gene3D" id="3.30.30.30">
    <property type="match status" value="1"/>
</dbReference>
<feature type="chain" id="PRO_5013146127" evidence="6">
    <location>
        <begin position="22"/>
        <end position="1064"/>
    </location>
</feature>
<evidence type="ECO:0000313" key="8">
    <source>
        <dbReference type="Proteomes" id="UP000232323"/>
    </source>
</evidence>
<evidence type="ECO:0000313" key="7">
    <source>
        <dbReference type="EMBL" id="GAX83702.1"/>
    </source>
</evidence>
<name>A0A250XLD7_9CHLO</name>
<proteinExistence type="predicted"/>
<dbReference type="Gene3D" id="1.20.1270.10">
    <property type="match status" value="1"/>
</dbReference>